<dbReference type="InterPro" id="IPR035987">
    <property type="entry name" value="Ribosomal_uS8_sf"/>
</dbReference>
<organism evidence="5">
    <name type="scientific">uncultured archaeon Rifle_16ft_4_minimus_37913</name>
    <dbReference type="NCBI Taxonomy" id="1665152"/>
    <lineage>
        <taxon>Archaea</taxon>
        <taxon>environmental samples</taxon>
    </lineage>
</organism>
<evidence type="ECO:0000256" key="1">
    <source>
        <dbReference type="ARBA" id="ARBA00006471"/>
    </source>
</evidence>
<dbReference type="SUPFAM" id="SSF56047">
    <property type="entry name" value="Ribosomal protein S8"/>
    <property type="match status" value="1"/>
</dbReference>
<dbReference type="Gene3D" id="3.30.1490.10">
    <property type="match status" value="1"/>
</dbReference>
<keyword evidence="2" id="KW-0694">RNA-binding</keyword>
<dbReference type="InterPro" id="IPR000630">
    <property type="entry name" value="Ribosomal_uS8"/>
</dbReference>
<name>A0A0H4TR78_9ARCH</name>
<dbReference type="NCBIfam" id="NF003115">
    <property type="entry name" value="PRK04034.1"/>
    <property type="match status" value="1"/>
</dbReference>
<sequence>MSQDIVADALNMVRNAVKAGKETLEINRISSLLIEILKIMKQKGAIKRYKIDSKKKAVEIDMGKIFECRAIKPRFTVKKDQIEKYRRRFLPARDIGTIIISTNKGLITHEEAMEKGTGGSLIAYFY</sequence>
<dbReference type="GO" id="GO:0005840">
    <property type="term" value="C:ribosome"/>
    <property type="evidence" value="ECO:0007669"/>
    <property type="project" value="UniProtKB-KW"/>
</dbReference>
<dbReference type="GO" id="GO:0003735">
    <property type="term" value="F:structural constituent of ribosome"/>
    <property type="evidence" value="ECO:0007669"/>
    <property type="project" value="InterPro"/>
</dbReference>
<evidence type="ECO:0000313" key="5">
    <source>
        <dbReference type="EMBL" id="AKQ03284.1"/>
    </source>
</evidence>
<dbReference type="GO" id="GO:1990904">
    <property type="term" value="C:ribonucleoprotein complex"/>
    <property type="evidence" value="ECO:0007669"/>
    <property type="project" value="UniProtKB-KW"/>
</dbReference>
<protein>
    <submittedName>
        <fullName evidence="5">30S ribosomal protein S8, small subunit ribosomal protein S8</fullName>
    </submittedName>
</protein>
<dbReference type="Pfam" id="PF00410">
    <property type="entry name" value="Ribosomal_S8"/>
    <property type="match status" value="1"/>
</dbReference>
<reference evidence="5" key="1">
    <citation type="journal article" date="2015" name="ISME J.">
        <title>Aquifer environment selects for microbial species cohorts in sediment and groundwater.</title>
        <authorList>
            <person name="Hug L.A."/>
            <person name="Thomas B.C."/>
            <person name="Brown C.T."/>
            <person name="Frischkorn K.R."/>
            <person name="Williams K.H."/>
            <person name="Tringe S.G."/>
            <person name="Banfield J.F."/>
        </authorList>
    </citation>
    <scope>NUCLEOTIDE SEQUENCE</scope>
</reference>
<evidence type="ECO:0000256" key="4">
    <source>
        <dbReference type="ARBA" id="ARBA00023274"/>
    </source>
</evidence>
<comment type="similarity">
    <text evidence="1">Belongs to the universal ribosomal protein uS8 family.</text>
</comment>
<dbReference type="PANTHER" id="PTHR11758">
    <property type="entry name" value="40S RIBOSOMAL PROTEIN S15A"/>
    <property type="match status" value="1"/>
</dbReference>
<proteinExistence type="inferred from homology"/>
<evidence type="ECO:0000256" key="3">
    <source>
        <dbReference type="ARBA" id="ARBA00022980"/>
    </source>
</evidence>
<dbReference type="Gene3D" id="3.30.1370.30">
    <property type="match status" value="1"/>
</dbReference>
<dbReference type="GO" id="GO:0006412">
    <property type="term" value="P:translation"/>
    <property type="evidence" value="ECO:0007669"/>
    <property type="project" value="InterPro"/>
</dbReference>
<dbReference type="AlphaFoldDB" id="A0A0H4TR78"/>
<keyword evidence="3 5" id="KW-0689">Ribosomal protein</keyword>
<dbReference type="GO" id="GO:0019843">
    <property type="term" value="F:rRNA binding"/>
    <property type="evidence" value="ECO:0007669"/>
    <property type="project" value="UniProtKB-KW"/>
</dbReference>
<dbReference type="EMBL" id="KT007010">
    <property type="protein sequence ID" value="AKQ03284.1"/>
    <property type="molecule type" value="Genomic_DNA"/>
</dbReference>
<keyword evidence="4" id="KW-0687">Ribonucleoprotein</keyword>
<evidence type="ECO:0000256" key="2">
    <source>
        <dbReference type="ARBA" id="ARBA00022730"/>
    </source>
</evidence>
<accession>A0A0H4TR78</accession>
<keyword evidence="2" id="KW-0699">rRNA-binding</keyword>